<proteinExistence type="predicted"/>
<dbReference type="EMBL" id="JAHRIO010043694">
    <property type="protein sequence ID" value="MEQ2173064.1"/>
    <property type="molecule type" value="Genomic_DNA"/>
</dbReference>
<sequence length="91" mass="9899">MRRRAGEWPFSNGVHSISSKSVSRKHDFALGKLKLIFVQGKSLVPQSPESLLQLAVMFSLIHAIHHDVICMAPSKHSPPGSVTSVTENPVG</sequence>
<name>A0ABV0NNS9_9TELE</name>
<organism evidence="2 3">
    <name type="scientific">Goodea atripinnis</name>
    <dbReference type="NCBI Taxonomy" id="208336"/>
    <lineage>
        <taxon>Eukaryota</taxon>
        <taxon>Metazoa</taxon>
        <taxon>Chordata</taxon>
        <taxon>Craniata</taxon>
        <taxon>Vertebrata</taxon>
        <taxon>Euteleostomi</taxon>
        <taxon>Actinopterygii</taxon>
        <taxon>Neopterygii</taxon>
        <taxon>Teleostei</taxon>
        <taxon>Neoteleostei</taxon>
        <taxon>Acanthomorphata</taxon>
        <taxon>Ovalentaria</taxon>
        <taxon>Atherinomorphae</taxon>
        <taxon>Cyprinodontiformes</taxon>
        <taxon>Goodeidae</taxon>
        <taxon>Goodea</taxon>
    </lineage>
</organism>
<gene>
    <name evidence="2" type="ORF">GOODEAATRI_027831</name>
</gene>
<evidence type="ECO:0000313" key="2">
    <source>
        <dbReference type="EMBL" id="MEQ2173064.1"/>
    </source>
</evidence>
<evidence type="ECO:0000256" key="1">
    <source>
        <dbReference type="SAM" id="MobiDB-lite"/>
    </source>
</evidence>
<protein>
    <submittedName>
        <fullName evidence="2">Uncharacterized protein</fullName>
    </submittedName>
</protein>
<keyword evidence="3" id="KW-1185">Reference proteome</keyword>
<dbReference type="Proteomes" id="UP001476798">
    <property type="component" value="Unassembled WGS sequence"/>
</dbReference>
<evidence type="ECO:0000313" key="3">
    <source>
        <dbReference type="Proteomes" id="UP001476798"/>
    </source>
</evidence>
<reference evidence="2 3" key="1">
    <citation type="submission" date="2021-06" db="EMBL/GenBank/DDBJ databases">
        <authorList>
            <person name="Palmer J.M."/>
        </authorList>
    </citation>
    <scope>NUCLEOTIDE SEQUENCE [LARGE SCALE GENOMIC DNA]</scope>
    <source>
        <strain evidence="2 3">GA_2019</strain>
        <tissue evidence="2">Muscle</tissue>
    </source>
</reference>
<accession>A0ABV0NNS9</accession>
<comment type="caution">
    <text evidence="2">The sequence shown here is derived from an EMBL/GenBank/DDBJ whole genome shotgun (WGS) entry which is preliminary data.</text>
</comment>
<feature type="region of interest" description="Disordered" evidence="1">
    <location>
        <begin position="1"/>
        <end position="21"/>
    </location>
</feature>